<feature type="transmembrane region" description="Helical" evidence="7">
    <location>
        <begin position="86"/>
        <end position="109"/>
    </location>
</feature>
<gene>
    <name evidence="8" type="ORF">A8L45_01375</name>
</gene>
<evidence type="ECO:0000313" key="9">
    <source>
        <dbReference type="Proteomes" id="UP000094936"/>
    </source>
</evidence>
<comment type="caution">
    <text evidence="8">The sequence shown here is derived from an EMBL/GenBank/DDBJ whole genome shotgun (WGS) entry which is preliminary data.</text>
</comment>
<proteinExistence type="inferred from homology"/>
<comment type="subcellular location">
    <subcellularLocation>
        <location evidence="1">Cell membrane</location>
        <topology evidence="1">Multi-pass membrane protein</topology>
    </subcellularLocation>
</comment>
<evidence type="ECO:0000256" key="3">
    <source>
        <dbReference type="ARBA" id="ARBA00022475"/>
    </source>
</evidence>
<keyword evidence="9" id="KW-1185">Reference proteome</keyword>
<dbReference type="STRING" id="1080227.A8L45_01375"/>
<evidence type="ECO:0008006" key="10">
    <source>
        <dbReference type="Google" id="ProtNLM"/>
    </source>
</evidence>
<dbReference type="RefSeq" id="WP_068898428.1">
    <property type="nucleotide sequence ID" value="NZ_JBHUIF010000002.1"/>
</dbReference>
<evidence type="ECO:0000256" key="6">
    <source>
        <dbReference type="ARBA" id="ARBA00023136"/>
    </source>
</evidence>
<name>A0A1C3ESK0_9GAMM</name>
<protein>
    <recommendedName>
        <fullName evidence="10">DUF350 domain-containing protein</fullName>
    </recommendedName>
</protein>
<dbReference type="InterPro" id="IPR007140">
    <property type="entry name" value="DUF350"/>
</dbReference>
<evidence type="ECO:0000313" key="8">
    <source>
        <dbReference type="EMBL" id="ODA36277.1"/>
    </source>
</evidence>
<sequence>MIEFINSESMVQFLGGLQSFGAYFGTSLIFLIIFKSIYSLVTPYDEWHLIKEERNVAAAIAFGGATLGYGIAISSAASNSVGLLDFALWGCVALVAQIVAFVLVRFLMLPKISERIEKHEVPAATVLASVSIVIGLLNAACMTY</sequence>
<organism evidence="8 9">
    <name type="scientific">Veronia pacifica</name>
    <dbReference type="NCBI Taxonomy" id="1080227"/>
    <lineage>
        <taxon>Bacteria</taxon>
        <taxon>Pseudomonadati</taxon>
        <taxon>Pseudomonadota</taxon>
        <taxon>Gammaproteobacteria</taxon>
        <taxon>Vibrionales</taxon>
        <taxon>Vibrionaceae</taxon>
        <taxon>Veronia</taxon>
    </lineage>
</organism>
<keyword evidence="3" id="KW-1003">Cell membrane</keyword>
<evidence type="ECO:0000256" key="4">
    <source>
        <dbReference type="ARBA" id="ARBA00022692"/>
    </source>
</evidence>
<dbReference type="PANTHER" id="PTHR40043">
    <property type="entry name" value="UPF0719 INNER MEMBRANE PROTEIN YJFL"/>
    <property type="match status" value="1"/>
</dbReference>
<dbReference type="PANTHER" id="PTHR40043:SF1">
    <property type="entry name" value="UPF0719 INNER MEMBRANE PROTEIN YJFL"/>
    <property type="match status" value="1"/>
</dbReference>
<dbReference type="EMBL" id="LYBM01000001">
    <property type="protein sequence ID" value="ODA36277.1"/>
    <property type="molecule type" value="Genomic_DNA"/>
</dbReference>
<reference evidence="8 9" key="1">
    <citation type="submission" date="2016-05" db="EMBL/GenBank/DDBJ databases">
        <title>Genomic Taxonomy of the Vibrionaceae.</title>
        <authorList>
            <person name="Gomez-Gil B."/>
            <person name="Enciso-Ibarra J."/>
        </authorList>
    </citation>
    <scope>NUCLEOTIDE SEQUENCE [LARGE SCALE GENOMIC DNA]</scope>
    <source>
        <strain evidence="8 9">CAIM 1920</strain>
    </source>
</reference>
<comment type="similarity">
    <text evidence="2">Belongs to the UPF0719 family.</text>
</comment>
<dbReference type="Proteomes" id="UP000094936">
    <property type="component" value="Unassembled WGS sequence"/>
</dbReference>
<evidence type="ECO:0000256" key="7">
    <source>
        <dbReference type="SAM" id="Phobius"/>
    </source>
</evidence>
<feature type="transmembrane region" description="Helical" evidence="7">
    <location>
        <begin position="121"/>
        <end position="140"/>
    </location>
</feature>
<dbReference type="AlphaFoldDB" id="A0A1C3ESK0"/>
<evidence type="ECO:0000256" key="5">
    <source>
        <dbReference type="ARBA" id="ARBA00022989"/>
    </source>
</evidence>
<keyword evidence="4 7" id="KW-0812">Transmembrane</keyword>
<dbReference type="OrthoDB" id="5573330at2"/>
<keyword evidence="6 7" id="KW-0472">Membrane</keyword>
<evidence type="ECO:0000256" key="2">
    <source>
        <dbReference type="ARBA" id="ARBA00005779"/>
    </source>
</evidence>
<accession>A0A1C3ESK0</accession>
<feature type="transmembrane region" description="Helical" evidence="7">
    <location>
        <begin position="20"/>
        <end position="44"/>
    </location>
</feature>
<keyword evidence="5 7" id="KW-1133">Transmembrane helix</keyword>
<dbReference type="GO" id="GO:0005886">
    <property type="term" value="C:plasma membrane"/>
    <property type="evidence" value="ECO:0007669"/>
    <property type="project" value="UniProtKB-SubCell"/>
</dbReference>
<dbReference type="Pfam" id="PF03994">
    <property type="entry name" value="DUF350"/>
    <property type="match status" value="1"/>
</dbReference>
<feature type="transmembrane region" description="Helical" evidence="7">
    <location>
        <begin position="56"/>
        <end position="74"/>
    </location>
</feature>
<evidence type="ECO:0000256" key="1">
    <source>
        <dbReference type="ARBA" id="ARBA00004651"/>
    </source>
</evidence>